<dbReference type="GO" id="GO:0051537">
    <property type="term" value="F:2 iron, 2 sulfur cluster binding"/>
    <property type="evidence" value="ECO:0007669"/>
    <property type="project" value="UniProtKB-KW"/>
</dbReference>
<dbReference type="Proteomes" id="UP000027093">
    <property type="component" value="Chromosome"/>
</dbReference>
<organism evidence="7 8">
    <name type="scientific">Nitrososphaera viennensis EN76</name>
    <dbReference type="NCBI Taxonomy" id="926571"/>
    <lineage>
        <taxon>Archaea</taxon>
        <taxon>Nitrososphaerota</taxon>
        <taxon>Nitrososphaeria</taxon>
        <taxon>Nitrososphaerales</taxon>
        <taxon>Nitrososphaeraceae</taxon>
        <taxon>Nitrososphaera</taxon>
    </lineage>
</organism>
<dbReference type="PROSITE" id="PS51296">
    <property type="entry name" value="RIESKE"/>
    <property type="match status" value="1"/>
</dbReference>
<dbReference type="Pfam" id="PF00355">
    <property type="entry name" value="Rieske"/>
    <property type="match status" value="1"/>
</dbReference>
<name>A0A060HRX5_9ARCH</name>
<dbReference type="OrthoDB" id="6837at2157"/>
<dbReference type="AlphaFoldDB" id="A0A060HRX5"/>
<dbReference type="GO" id="GO:0046872">
    <property type="term" value="F:metal ion binding"/>
    <property type="evidence" value="ECO:0007669"/>
    <property type="project" value="UniProtKB-KW"/>
</dbReference>
<keyword evidence="1" id="KW-0001">2Fe-2S</keyword>
<keyword evidence="4" id="KW-0411">Iron-sulfur</keyword>
<dbReference type="KEGG" id="nvn:NVIE_020190"/>
<gene>
    <name evidence="7" type="ORF">NVIE_020190</name>
</gene>
<dbReference type="SUPFAM" id="SSF50022">
    <property type="entry name" value="ISP domain"/>
    <property type="match status" value="1"/>
</dbReference>
<keyword evidence="3" id="KW-0408">Iron</keyword>
<evidence type="ECO:0000313" key="8">
    <source>
        <dbReference type="Proteomes" id="UP000027093"/>
    </source>
</evidence>
<dbReference type="InterPro" id="IPR036922">
    <property type="entry name" value="Rieske_2Fe-2S_sf"/>
</dbReference>
<dbReference type="STRING" id="926571.NVIE_020190"/>
<dbReference type="PANTHER" id="PTHR21496">
    <property type="entry name" value="FERREDOXIN-RELATED"/>
    <property type="match status" value="1"/>
</dbReference>
<dbReference type="CDD" id="cd03467">
    <property type="entry name" value="Rieske"/>
    <property type="match status" value="1"/>
</dbReference>
<dbReference type="InterPro" id="IPR017941">
    <property type="entry name" value="Rieske_2Fe-2S"/>
</dbReference>
<comment type="cofactor">
    <cofactor evidence="5">
        <name>[2Fe-2S] cluster</name>
        <dbReference type="ChEBI" id="CHEBI:190135"/>
    </cofactor>
</comment>
<keyword evidence="8" id="KW-1185">Reference proteome</keyword>
<dbReference type="HOGENOM" id="CLU_055690_5_3_2"/>
<evidence type="ECO:0000256" key="1">
    <source>
        <dbReference type="ARBA" id="ARBA00022714"/>
    </source>
</evidence>
<dbReference type="GeneID" id="74947256"/>
<feature type="domain" description="Rieske" evidence="6">
    <location>
        <begin position="2"/>
        <end position="114"/>
    </location>
</feature>
<dbReference type="PANTHER" id="PTHR21496:SF0">
    <property type="entry name" value="RIESKE DOMAIN-CONTAINING PROTEIN"/>
    <property type="match status" value="1"/>
</dbReference>
<evidence type="ECO:0000259" key="6">
    <source>
        <dbReference type="PROSITE" id="PS51296"/>
    </source>
</evidence>
<dbReference type="RefSeq" id="WP_075055076.1">
    <property type="nucleotide sequence ID" value="NZ_CP007536.1"/>
</dbReference>
<protein>
    <submittedName>
        <fullName evidence="7">Rieske 2Fe-2S iron-sulfur domain protein</fullName>
    </submittedName>
</protein>
<dbReference type="Gene3D" id="2.102.10.10">
    <property type="entry name" value="Rieske [2Fe-2S] iron-sulphur domain"/>
    <property type="match status" value="1"/>
</dbReference>
<evidence type="ECO:0000256" key="5">
    <source>
        <dbReference type="ARBA" id="ARBA00034078"/>
    </source>
</evidence>
<evidence type="ECO:0000256" key="3">
    <source>
        <dbReference type="ARBA" id="ARBA00023004"/>
    </source>
</evidence>
<keyword evidence="2" id="KW-0479">Metal-binding</keyword>
<evidence type="ECO:0000256" key="4">
    <source>
        <dbReference type="ARBA" id="ARBA00023014"/>
    </source>
</evidence>
<dbReference type="EMBL" id="CP007536">
    <property type="protein sequence ID" value="AIC16276.1"/>
    <property type="molecule type" value="Genomic_DNA"/>
</dbReference>
<evidence type="ECO:0000256" key="2">
    <source>
        <dbReference type="ARBA" id="ARBA00022723"/>
    </source>
</evidence>
<accession>A0A060HRX5</accession>
<proteinExistence type="predicted"/>
<reference evidence="7 8" key="1">
    <citation type="journal article" date="2014" name="Int. J. Syst. Evol. Microbiol.">
        <title>Nitrososphaera viennensis gen. nov., sp. nov., an aerobic and mesophilic, ammonia-oxidizing archaeon from soil and a member of the archaeal phylum Thaumarchaeota.</title>
        <authorList>
            <person name="Stieglmeier M."/>
            <person name="Klingl A."/>
            <person name="Alves R.J."/>
            <person name="Rittmann S.K."/>
            <person name="Melcher M."/>
            <person name="Leisch N."/>
            <person name="Schleper C."/>
        </authorList>
    </citation>
    <scope>NUCLEOTIDE SEQUENCE [LARGE SCALE GENOMIC DNA]</scope>
    <source>
        <strain evidence="7">EN76</strain>
    </source>
</reference>
<evidence type="ECO:0000313" key="7">
    <source>
        <dbReference type="EMBL" id="AIC16276.1"/>
    </source>
</evidence>
<sequence>MLHRVCASGEIPDDCWKVFAINSIEVLVGKRRGRLFACNNSCPHRGASLAKGDFNGDNIVCHMHGYEYNVFTGRLENMKSWKKEATWVEQSPEWRKSGDLVLYRVVEKDGAVYVDLPQ</sequence>